<sequence length="284" mass="31137">MADLRPVAGPFVALGPSGVAVRTRLKDLTPEDEKVLRLVGAHLGSLASKDLKTRCADGLEHCAGSWAARKRDLTAESSSRWAGSITKATHDQWALARRGQAGHVQSLETGITTMRHRLSLPVGQKGTKRTPGGYRCAHEWFHKTRRLHVMEDRLQKVRADPEAGRVHVVRGGKRLLGTRHHLDTAQLTEDQWRPRWEASRRFLQADGESGKATATRRSGSARTARSASTSRPRSPTWPTPRTAGTRSAAGSASRTAGRSGQTEWRRTARWPTASTTTWHGAAGM</sequence>
<dbReference type="AlphaFoldDB" id="A0A1G9ZRC9"/>
<evidence type="ECO:0008006" key="4">
    <source>
        <dbReference type="Google" id="ProtNLM"/>
    </source>
</evidence>
<evidence type="ECO:0000256" key="1">
    <source>
        <dbReference type="SAM" id="MobiDB-lite"/>
    </source>
</evidence>
<evidence type="ECO:0000313" key="3">
    <source>
        <dbReference type="Proteomes" id="UP000199063"/>
    </source>
</evidence>
<organism evidence="2 3">
    <name type="scientific">Streptomyces wuyuanensis</name>
    <dbReference type="NCBI Taxonomy" id="1196353"/>
    <lineage>
        <taxon>Bacteria</taxon>
        <taxon>Bacillati</taxon>
        <taxon>Actinomycetota</taxon>
        <taxon>Actinomycetes</taxon>
        <taxon>Kitasatosporales</taxon>
        <taxon>Streptomycetaceae</taxon>
        <taxon>Streptomyces</taxon>
    </lineage>
</organism>
<dbReference type="EMBL" id="FNHI01000022">
    <property type="protein sequence ID" value="SDN23949.1"/>
    <property type="molecule type" value="Genomic_DNA"/>
</dbReference>
<gene>
    <name evidence="2" type="ORF">SAMN05444921_12278</name>
</gene>
<dbReference type="Proteomes" id="UP000199063">
    <property type="component" value="Unassembled WGS sequence"/>
</dbReference>
<feature type="compositionally biased region" description="Low complexity" evidence="1">
    <location>
        <begin position="212"/>
        <end position="260"/>
    </location>
</feature>
<name>A0A1G9ZRC9_9ACTN</name>
<proteinExistence type="predicted"/>
<keyword evidence="3" id="KW-1185">Reference proteome</keyword>
<accession>A0A1G9ZRC9</accession>
<reference evidence="3" key="1">
    <citation type="submission" date="2016-10" db="EMBL/GenBank/DDBJ databases">
        <authorList>
            <person name="Varghese N."/>
            <person name="Submissions S."/>
        </authorList>
    </citation>
    <scope>NUCLEOTIDE SEQUENCE [LARGE SCALE GENOMIC DNA]</scope>
    <source>
        <strain evidence="3">CGMCC 4.7042</strain>
    </source>
</reference>
<feature type="region of interest" description="Disordered" evidence="1">
    <location>
        <begin position="202"/>
        <end position="284"/>
    </location>
</feature>
<evidence type="ECO:0000313" key="2">
    <source>
        <dbReference type="EMBL" id="SDN23949.1"/>
    </source>
</evidence>
<protein>
    <recommendedName>
        <fullName evidence="4">Transposase</fullName>
    </recommendedName>
</protein>